<dbReference type="EMBL" id="UCZA01000017">
    <property type="protein sequence ID" value="SQP82629.1"/>
    <property type="molecule type" value="Genomic_DNA"/>
</dbReference>
<evidence type="ECO:0000313" key="1">
    <source>
        <dbReference type="EMBL" id="SQP82629.1"/>
    </source>
</evidence>
<name>A0A2X7F1I5_ECOLX</name>
<reference evidence="1 2" key="1">
    <citation type="submission" date="2018-06" db="EMBL/GenBank/DDBJ databases">
        <authorList>
            <consortium name="Pathogen Informatics"/>
            <person name="Doyle S."/>
        </authorList>
    </citation>
    <scope>NUCLEOTIDE SEQUENCE [LARGE SCALE GENOMIC DNA]</scope>
    <source>
        <strain evidence="1 2">VREC0535</strain>
    </source>
</reference>
<organism evidence="1 2">
    <name type="scientific">Escherichia coli</name>
    <dbReference type="NCBI Taxonomy" id="562"/>
    <lineage>
        <taxon>Bacteria</taxon>
        <taxon>Pseudomonadati</taxon>
        <taxon>Pseudomonadota</taxon>
        <taxon>Gammaproteobacteria</taxon>
        <taxon>Enterobacterales</taxon>
        <taxon>Enterobacteriaceae</taxon>
        <taxon>Escherichia</taxon>
    </lineage>
</organism>
<accession>A0A2X7F1I5</accession>
<evidence type="ECO:0000313" key="2">
    <source>
        <dbReference type="Proteomes" id="UP000250671"/>
    </source>
</evidence>
<protein>
    <submittedName>
        <fullName evidence="1">Uncharacterized protein</fullName>
    </submittedName>
</protein>
<sequence>MNVVSMMRVMLCASDMQTIPIFTGPFQNLKYRG</sequence>
<proteinExistence type="predicted"/>
<gene>
    <name evidence="1" type="ORF">SAMEA3752557_02890</name>
</gene>
<dbReference type="AlphaFoldDB" id="A0A2X7F1I5"/>
<dbReference type="Proteomes" id="UP000250671">
    <property type="component" value="Unassembled WGS sequence"/>
</dbReference>